<evidence type="ECO:0000313" key="1">
    <source>
        <dbReference type="EMBL" id="KAF1964875.1"/>
    </source>
</evidence>
<dbReference type="Proteomes" id="UP000800036">
    <property type="component" value="Unassembled WGS sequence"/>
</dbReference>
<gene>
    <name evidence="1" type="ORF">BU23DRAFT_561587</name>
</gene>
<name>A0A6A5UJ35_9PLEO</name>
<proteinExistence type="predicted"/>
<evidence type="ECO:0000313" key="2">
    <source>
        <dbReference type="Proteomes" id="UP000800036"/>
    </source>
</evidence>
<sequence length="123" mass="13671">MFCNKCQAFLQSFFLASKTCNSADTNSSMTWAHHETVLHRSMRELRTSSDALCPICRSILATPTHWELRDLLSSSDEVINIVLEADAKHAAFPTLYISFDAGKVGKLPRRMLAACEGYLEDGG</sequence>
<dbReference type="EMBL" id="ML976775">
    <property type="protein sequence ID" value="KAF1964875.1"/>
    <property type="molecule type" value="Genomic_DNA"/>
</dbReference>
<keyword evidence="2" id="KW-1185">Reference proteome</keyword>
<reference evidence="1" key="1">
    <citation type="journal article" date="2020" name="Stud. Mycol.">
        <title>101 Dothideomycetes genomes: a test case for predicting lifestyles and emergence of pathogens.</title>
        <authorList>
            <person name="Haridas S."/>
            <person name="Albert R."/>
            <person name="Binder M."/>
            <person name="Bloem J."/>
            <person name="Labutti K."/>
            <person name="Salamov A."/>
            <person name="Andreopoulos B."/>
            <person name="Baker S."/>
            <person name="Barry K."/>
            <person name="Bills G."/>
            <person name="Bluhm B."/>
            <person name="Cannon C."/>
            <person name="Castanera R."/>
            <person name="Culley D."/>
            <person name="Daum C."/>
            <person name="Ezra D."/>
            <person name="Gonzalez J."/>
            <person name="Henrissat B."/>
            <person name="Kuo A."/>
            <person name="Liang C."/>
            <person name="Lipzen A."/>
            <person name="Lutzoni F."/>
            <person name="Magnuson J."/>
            <person name="Mondo S."/>
            <person name="Nolan M."/>
            <person name="Ohm R."/>
            <person name="Pangilinan J."/>
            <person name="Park H.-J."/>
            <person name="Ramirez L."/>
            <person name="Alfaro M."/>
            <person name="Sun H."/>
            <person name="Tritt A."/>
            <person name="Yoshinaga Y."/>
            <person name="Zwiers L.-H."/>
            <person name="Turgeon B."/>
            <person name="Goodwin S."/>
            <person name="Spatafora J."/>
            <person name="Crous P."/>
            <person name="Grigoriev I."/>
        </authorList>
    </citation>
    <scope>NUCLEOTIDE SEQUENCE</scope>
    <source>
        <strain evidence="1">CBS 107.79</strain>
    </source>
</reference>
<accession>A0A6A5UJ35</accession>
<dbReference type="AlphaFoldDB" id="A0A6A5UJ35"/>
<organism evidence="1 2">
    <name type="scientific">Bimuria novae-zelandiae CBS 107.79</name>
    <dbReference type="NCBI Taxonomy" id="1447943"/>
    <lineage>
        <taxon>Eukaryota</taxon>
        <taxon>Fungi</taxon>
        <taxon>Dikarya</taxon>
        <taxon>Ascomycota</taxon>
        <taxon>Pezizomycotina</taxon>
        <taxon>Dothideomycetes</taxon>
        <taxon>Pleosporomycetidae</taxon>
        <taxon>Pleosporales</taxon>
        <taxon>Massarineae</taxon>
        <taxon>Didymosphaeriaceae</taxon>
        <taxon>Bimuria</taxon>
    </lineage>
</organism>
<protein>
    <submittedName>
        <fullName evidence="1">Uncharacterized protein</fullName>
    </submittedName>
</protein>